<comment type="similarity">
    <text evidence="2 11">Belongs to the SPC24 family.</text>
</comment>
<dbReference type="PANTHER" id="PTHR22142">
    <property type="match status" value="1"/>
</dbReference>
<comment type="subunit">
    <text evidence="11">Component of the NDC80 complex.</text>
</comment>
<protein>
    <recommendedName>
        <fullName evidence="11">Kinetochore protein Spc24</fullName>
    </recommendedName>
</protein>
<evidence type="ECO:0000256" key="6">
    <source>
        <dbReference type="ARBA" id="ARBA00022838"/>
    </source>
</evidence>
<evidence type="ECO:0000256" key="3">
    <source>
        <dbReference type="ARBA" id="ARBA00022454"/>
    </source>
</evidence>
<dbReference type="Pfam" id="PF08286">
    <property type="entry name" value="Spc24"/>
    <property type="match status" value="1"/>
</dbReference>
<keyword evidence="10 11" id="KW-0137">Centromere</keyword>
<dbReference type="PANTHER" id="PTHR22142:SF2">
    <property type="entry name" value="KINETOCHORE PROTEIN SPC24"/>
    <property type="match status" value="1"/>
</dbReference>
<keyword evidence="4 11" id="KW-0132">Cell division</keyword>
<accession>A0A7U2NPD0</accession>
<keyword evidence="6 11" id="KW-0995">Kinetochore</keyword>
<comment type="function">
    <text evidence="11">Acts as a component of the essential kinetochore-associated NDC80 complex, which is required for chromosome segregation and spindle checkpoint activity.</text>
</comment>
<evidence type="ECO:0000256" key="2">
    <source>
        <dbReference type="ARBA" id="ARBA00007804"/>
    </source>
</evidence>
<evidence type="ECO:0000256" key="5">
    <source>
        <dbReference type="ARBA" id="ARBA00022776"/>
    </source>
</evidence>
<evidence type="ECO:0000256" key="4">
    <source>
        <dbReference type="ARBA" id="ARBA00022618"/>
    </source>
</evidence>
<dbReference type="GO" id="GO:0005634">
    <property type="term" value="C:nucleus"/>
    <property type="evidence" value="ECO:0007669"/>
    <property type="project" value="UniProtKB-SubCell"/>
</dbReference>
<dbReference type="Gene3D" id="3.30.160.430">
    <property type="match status" value="1"/>
</dbReference>
<dbReference type="EMBL" id="CP069041">
    <property type="protein sequence ID" value="QRD05612.1"/>
    <property type="molecule type" value="Genomic_DNA"/>
</dbReference>
<dbReference type="OrthoDB" id="3344830at2759"/>
<comment type="subcellular location">
    <subcellularLocation>
        <location evidence="1">Cytoplasm</location>
        <location evidence="1">Cytoskeleton</location>
        <location evidence="1">Microtubule organizing center</location>
    </subcellularLocation>
    <subcellularLocation>
        <location evidence="11">Nucleus</location>
    </subcellularLocation>
    <subcellularLocation>
        <location evidence="11">Chromosome</location>
        <location evidence="11">Centromere</location>
        <location evidence="11">Kinetochore</location>
    </subcellularLocation>
</comment>
<dbReference type="SUPFAM" id="SSF143026">
    <property type="entry name" value="Kinetochore globular domain"/>
    <property type="match status" value="1"/>
</dbReference>
<keyword evidence="3 11" id="KW-0158">Chromosome</keyword>
<evidence type="ECO:0000313" key="12">
    <source>
        <dbReference type="EMBL" id="QRD05612.1"/>
    </source>
</evidence>
<evidence type="ECO:0000256" key="10">
    <source>
        <dbReference type="ARBA" id="ARBA00023328"/>
    </source>
</evidence>
<evidence type="ECO:0000256" key="11">
    <source>
        <dbReference type="RuleBase" id="RU368011"/>
    </source>
</evidence>
<dbReference type="InterPro" id="IPR013252">
    <property type="entry name" value="Ndc80_Spc24"/>
</dbReference>
<sequence length="196" mass="21879">MLLDEDPAALISQCTSHFKIANDKESLNRISDSLSTLSTFRTQELQSLSAKLSALSRTHQTLAANHSHTLTQHNAVSHASEILRLDTEKFKIAKQASDLEIEGERLQADLVRLGNVSGELEEEGVEGGAVERPGEDATVLKLKLYRSLGIDVEADRTTGEYNKAVIRNANKGDVHVVQIDPKFSRHFYTNYFWRTM</sequence>
<evidence type="ECO:0000256" key="1">
    <source>
        <dbReference type="ARBA" id="ARBA00004267"/>
    </source>
</evidence>
<dbReference type="VEuPathDB" id="FungiDB:JI435_058920"/>
<dbReference type="Proteomes" id="UP000663193">
    <property type="component" value="Chromosome 19"/>
</dbReference>
<dbReference type="CDD" id="cd11565">
    <property type="entry name" value="RWD_Spc24"/>
    <property type="match status" value="1"/>
</dbReference>
<dbReference type="InterPro" id="IPR038066">
    <property type="entry name" value="Spc24_Fungi_globular_sf"/>
</dbReference>
<evidence type="ECO:0000256" key="9">
    <source>
        <dbReference type="ARBA" id="ARBA00023306"/>
    </source>
</evidence>
<dbReference type="KEGG" id="pno:SNOG_05892"/>
<evidence type="ECO:0000256" key="8">
    <source>
        <dbReference type="ARBA" id="ARBA00023242"/>
    </source>
</evidence>
<keyword evidence="9 11" id="KW-0131">Cell cycle</keyword>
<keyword evidence="7" id="KW-0175">Coiled coil</keyword>
<name>A0A7U2NPD0_PHANO</name>
<reference evidence="13" key="1">
    <citation type="journal article" date="2021" name="BMC Genomics">
        <title>Chromosome-level genome assembly and manually-curated proteome of model necrotroph Parastagonospora nodorum Sn15 reveals a genome-wide trove of candidate effector homologs, and redundancy of virulence-related functions within an accessory chromosome.</title>
        <authorList>
            <person name="Bertazzoni S."/>
            <person name="Jones D.A.B."/>
            <person name="Phan H.T."/>
            <person name="Tan K.-C."/>
            <person name="Hane J.K."/>
        </authorList>
    </citation>
    <scope>NUCLEOTIDE SEQUENCE [LARGE SCALE GENOMIC DNA]</scope>
    <source>
        <strain evidence="13">SN15 / ATCC MYA-4574 / FGSC 10173)</strain>
    </source>
</reference>
<keyword evidence="5 11" id="KW-0498">Mitosis</keyword>
<keyword evidence="13" id="KW-1185">Reference proteome</keyword>
<dbReference type="RefSeq" id="XP_001796287.1">
    <property type="nucleotide sequence ID" value="XM_001796235.1"/>
</dbReference>
<evidence type="ECO:0000313" key="13">
    <source>
        <dbReference type="Proteomes" id="UP000663193"/>
    </source>
</evidence>
<dbReference type="AlphaFoldDB" id="A0A7U2NPD0"/>
<dbReference type="OMA" id="AQCTSHF"/>
<evidence type="ECO:0000256" key="7">
    <source>
        <dbReference type="ARBA" id="ARBA00023054"/>
    </source>
</evidence>
<gene>
    <name evidence="12" type="ORF">JI435_058920</name>
</gene>
<dbReference type="GO" id="GO:0005815">
    <property type="term" value="C:microtubule organizing center"/>
    <property type="evidence" value="ECO:0007669"/>
    <property type="project" value="UniProtKB-SubCell"/>
</dbReference>
<dbReference type="GO" id="GO:0000776">
    <property type="term" value="C:kinetochore"/>
    <property type="evidence" value="ECO:0007669"/>
    <property type="project" value="UniProtKB-KW"/>
</dbReference>
<keyword evidence="8 11" id="KW-0539">Nucleus</keyword>
<proteinExistence type="inferred from homology"/>
<organism evidence="12 13">
    <name type="scientific">Phaeosphaeria nodorum (strain SN15 / ATCC MYA-4574 / FGSC 10173)</name>
    <name type="common">Glume blotch fungus</name>
    <name type="synonym">Parastagonospora nodorum</name>
    <dbReference type="NCBI Taxonomy" id="321614"/>
    <lineage>
        <taxon>Eukaryota</taxon>
        <taxon>Fungi</taxon>
        <taxon>Dikarya</taxon>
        <taxon>Ascomycota</taxon>
        <taxon>Pezizomycotina</taxon>
        <taxon>Dothideomycetes</taxon>
        <taxon>Pleosporomycetidae</taxon>
        <taxon>Pleosporales</taxon>
        <taxon>Pleosporineae</taxon>
        <taxon>Phaeosphaeriaceae</taxon>
        <taxon>Parastagonospora</taxon>
    </lineage>
</organism>
<dbReference type="GO" id="GO:0051301">
    <property type="term" value="P:cell division"/>
    <property type="evidence" value="ECO:0007669"/>
    <property type="project" value="UniProtKB-UniRule"/>
</dbReference>